<dbReference type="AlphaFoldDB" id="A0A371DPZ7"/>
<protein>
    <recommendedName>
        <fullName evidence="3">Wings apart-like protein C-terminal domain-containing protein</fullName>
    </recommendedName>
</protein>
<feature type="domain" description="Wings apart-like protein C-terminal" evidence="3">
    <location>
        <begin position="329"/>
        <end position="715"/>
    </location>
</feature>
<dbReference type="InterPro" id="IPR022771">
    <property type="entry name" value="WAPL_C"/>
</dbReference>
<proteinExistence type="inferred from homology"/>
<feature type="region of interest" description="Disordered" evidence="2">
    <location>
        <begin position="186"/>
        <end position="224"/>
    </location>
</feature>
<dbReference type="InterPro" id="IPR039874">
    <property type="entry name" value="WAPL"/>
</dbReference>
<evidence type="ECO:0000256" key="2">
    <source>
        <dbReference type="SAM" id="MobiDB-lite"/>
    </source>
</evidence>
<comment type="similarity">
    <text evidence="1">Belongs to the WAPL family.</text>
</comment>
<organism evidence="4 5">
    <name type="scientific">Lentinus brumalis</name>
    <dbReference type="NCBI Taxonomy" id="2498619"/>
    <lineage>
        <taxon>Eukaryota</taxon>
        <taxon>Fungi</taxon>
        <taxon>Dikarya</taxon>
        <taxon>Basidiomycota</taxon>
        <taxon>Agaricomycotina</taxon>
        <taxon>Agaricomycetes</taxon>
        <taxon>Polyporales</taxon>
        <taxon>Polyporaceae</taxon>
        <taxon>Lentinus</taxon>
    </lineage>
</organism>
<dbReference type="PANTHER" id="PTHR22100:SF13">
    <property type="entry name" value="WINGS APART-LIKE PROTEIN HOMOLOG"/>
    <property type="match status" value="1"/>
</dbReference>
<accession>A0A371DPZ7</accession>
<feature type="compositionally biased region" description="Low complexity" evidence="2">
    <location>
        <begin position="192"/>
        <end position="205"/>
    </location>
</feature>
<feature type="region of interest" description="Disordered" evidence="2">
    <location>
        <begin position="1"/>
        <end position="143"/>
    </location>
</feature>
<feature type="region of interest" description="Disordered" evidence="2">
    <location>
        <begin position="282"/>
        <end position="324"/>
    </location>
</feature>
<dbReference type="OrthoDB" id="78088at2759"/>
<feature type="compositionally biased region" description="Low complexity" evidence="2">
    <location>
        <begin position="124"/>
        <end position="139"/>
    </location>
</feature>
<dbReference type="EMBL" id="KZ857384">
    <property type="protein sequence ID" value="RDX54592.1"/>
    <property type="molecule type" value="Genomic_DNA"/>
</dbReference>
<gene>
    <name evidence="4" type="ORF">OH76DRAFT_1397940</name>
</gene>
<sequence length="881" mass="95606">MQRTYSRKRNQRRSYPTEAGLEEPPSPENTPVRPRKRQKIEVEVVTPHETSHTGVVTVRNGSGSRTTSPPNAPTRAPTPILSTEPSPPPVTPPKHTRAVTTSVVEPSPRSPSRKPAKDLSDIFSEFGAPSSASRSSSKAHIGVARRMLARSRTESSVISISSTSEHGSVEPSFVYDTPQKLRAFVSESVVGSPSSRAQSQSPSKPKANDVSSPPVRPSLTNTNVRTYAGKSRSFLVALPQSQAASMGMDASLADNPNAMLVDSQEDDFEIRESYTELRQRWGVDASEDDPRPPSPQASPSPKRKGKMKGLPKQSEPTRMLPNGMMNDLKSITELRSKGESRRFLDEVGYLFEGLEPKGGLGVRRSSALEIVTKLCDVDFARRAKAADFLGRAWEVLREAGAGDGDKVLDSILAFYAALVARDPTDLLDLASKSDFTSALHRMLASLEHSNDPLWLLSTSAGTGELKAAGVSKAEVTLLGGLQRLVRKKSGIFDEGDTISNRLLISQALVIVSPTAHTLSHLPSLVQSLTSELNLLPSRIDAYSSGLSLFPPPGPSCYMDTPSILHLDNCLRLLDSCLLGSWAISGEEAGAQAQKLDALRDEGFAKTIMALCVSCNIILQDGGLEEHRATAARCVESSLRVLINLTHEDMSWCRALLEDDLSMPAIVHLIIMAQRQRRIAEKQVEADEADDDELDSAARCLDRLCLALGLLTNLVQATPEGRHVIGNTLVDFDCPGHRRCLRGCTCPSRVGALACLARIYTHYSKSQIEVDTVVRGHMAVLFGLLMERSPANQHTLLNALPGPDNRSKLGTLLQHAQDFTLFYVALSRKMAETRNPGDGADEEEDDSPFVQPSASGSVLRDTKGEAVAKGVVAFLKRLRDDS</sequence>
<dbReference type="Proteomes" id="UP000256964">
    <property type="component" value="Unassembled WGS sequence"/>
</dbReference>
<evidence type="ECO:0000313" key="4">
    <source>
        <dbReference type="EMBL" id="RDX54592.1"/>
    </source>
</evidence>
<evidence type="ECO:0000259" key="3">
    <source>
        <dbReference type="Pfam" id="PF07814"/>
    </source>
</evidence>
<dbReference type="Pfam" id="PF07814">
    <property type="entry name" value="WAPL"/>
    <property type="match status" value="1"/>
</dbReference>
<reference evidence="4 5" key="1">
    <citation type="journal article" date="2018" name="Biotechnol. Biofuels">
        <title>Integrative visual omics of the white-rot fungus Polyporus brumalis exposes the biotechnological potential of its oxidative enzymes for delignifying raw plant biomass.</title>
        <authorList>
            <person name="Miyauchi S."/>
            <person name="Rancon A."/>
            <person name="Drula E."/>
            <person name="Hage H."/>
            <person name="Chaduli D."/>
            <person name="Favel A."/>
            <person name="Grisel S."/>
            <person name="Henrissat B."/>
            <person name="Herpoel-Gimbert I."/>
            <person name="Ruiz-Duenas F.J."/>
            <person name="Chevret D."/>
            <person name="Hainaut M."/>
            <person name="Lin J."/>
            <person name="Wang M."/>
            <person name="Pangilinan J."/>
            <person name="Lipzen A."/>
            <person name="Lesage-Meessen L."/>
            <person name="Navarro D."/>
            <person name="Riley R."/>
            <person name="Grigoriev I.V."/>
            <person name="Zhou S."/>
            <person name="Raouche S."/>
            <person name="Rosso M.N."/>
        </authorList>
    </citation>
    <scope>NUCLEOTIDE SEQUENCE [LARGE SCALE GENOMIC DNA]</scope>
    <source>
        <strain evidence="4 5">BRFM 1820</strain>
    </source>
</reference>
<evidence type="ECO:0000313" key="5">
    <source>
        <dbReference type="Proteomes" id="UP000256964"/>
    </source>
</evidence>
<dbReference type="STRING" id="139420.A0A371DPZ7"/>
<keyword evidence="5" id="KW-1185">Reference proteome</keyword>
<dbReference type="InterPro" id="IPR011989">
    <property type="entry name" value="ARM-like"/>
</dbReference>
<evidence type="ECO:0000256" key="1">
    <source>
        <dbReference type="ARBA" id="ARBA00006854"/>
    </source>
</evidence>
<dbReference type="Gene3D" id="1.25.10.10">
    <property type="entry name" value="Leucine-rich Repeat Variant"/>
    <property type="match status" value="1"/>
</dbReference>
<name>A0A371DPZ7_9APHY</name>
<dbReference type="PANTHER" id="PTHR22100">
    <property type="entry name" value="WINGS APART-LIKE PROTEIN HOMOLOG"/>
    <property type="match status" value="1"/>
</dbReference>
<feature type="compositionally biased region" description="Polar residues" evidence="2">
    <location>
        <begin position="59"/>
        <end position="69"/>
    </location>
</feature>
<feature type="compositionally biased region" description="Basic residues" evidence="2">
    <location>
        <begin position="1"/>
        <end position="12"/>
    </location>
</feature>
<feature type="region of interest" description="Disordered" evidence="2">
    <location>
        <begin position="832"/>
        <end position="861"/>
    </location>
</feature>